<evidence type="ECO:0000313" key="2">
    <source>
        <dbReference type="EMBL" id="CAG8824024.1"/>
    </source>
</evidence>
<dbReference type="Proteomes" id="UP000789405">
    <property type="component" value="Unassembled WGS sequence"/>
</dbReference>
<accession>A0A9N9KGG7</accession>
<protein>
    <submittedName>
        <fullName evidence="2">18542_t:CDS:1</fullName>
    </submittedName>
</protein>
<evidence type="ECO:0000256" key="1">
    <source>
        <dbReference type="SAM" id="MobiDB-lite"/>
    </source>
</evidence>
<proteinExistence type="predicted"/>
<dbReference type="AlphaFoldDB" id="A0A9N9KGG7"/>
<organism evidence="2 3">
    <name type="scientific">Dentiscutata erythropus</name>
    <dbReference type="NCBI Taxonomy" id="1348616"/>
    <lineage>
        <taxon>Eukaryota</taxon>
        <taxon>Fungi</taxon>
        <taxon>Fungi incertae sedis</taxon>
        <taxon>Mucoromycota</taxon>
        <taxon>Glomeromycotina</taxon>
        <taxon>Glomeromycetes</taxon>
        <taxon>Diversisporales</taxon>
        <taxon>Gigasporaceae</taxon>
        <taxon>Dentiscutata</taxon>
    </lineage>
</organism>
<sequence length="48" mass="5505">KIFCDPSIKRNNELTKDIGIRNQESQKFGQQGTHETYKKLSSGHQSAR</sequence>
<reference evidence="2" key="1">
    <citation type="submission" date="2021-06" db="EMBL/GenBank/DDBJ databases">
        <authorList>
            <person name="Kallberg Y."/>
            <person name="Tangrot J."/>
            <person name="Rosling A."/>
        </authorList>
    </citation>
    <scope>NUCLEOTIDE SEQUENCE</scope>
    <source>
        <strain evidence="2">MA453B</strain>
    </source>
</reference>
<dbReference type="OrthoDB" id="10272290at2759"/>
<name>A0A9N9KGG7_9GLOM</name>
<evidence type="ECO:0000313" key="3">
    <source>
        <dbReference type="Proteomes" id="UP000789405"/>
    </source>
</evidence>
<comment type="caution">
    <text evidence="2">The sequence shown here is derived from an EMBL/GenBank/DDBJ whole genome shotgun (WGS) entry which is preliminary data.</text>
</comment>
<feature type="non-terminal residue" evidence="2">
    <location>
        <position position="48"/>
    </location>
</feature>
<feature type="non-terminal residue" evidence="2">
    <location>
        <position position="1"/>
    </location>
</feature>
<keyword evidence="3" id="KW-1185">Reference proteome</keyword>
<feature type="compositionally biased region" description="Polar residues" evidence="1">
    <location>
        <begin position="22"/>
        <end position="34"/>
    </location>
</feature>
<dbReference type="EMBL" id="CAJVPY010064232">
    <property type="protein sequence ID" value="CAG8824024.1"/>
    <property type="molecule type" value="Genomic_DNA"/>
</dbReference>
<gene>
    <name evidence="2" type="ORF">DERYTH_LOCUS27614</name>
</gene>
<feature type="region of interest" description="Disordered" evidence="1">
    <location>
        <begin position="15"/>
        <end position="48"/>
    </location>
</feature>